<keyword evidence="2" id="KW-1185">Reference proteome</keyword>
<gene>
    <name evidence="1" type="ORF">G6N76_06675</name>
</gene>
<dbReference type="InterPro" id="IPR019056">
    <property type="entry name" value="Phage_TAC_6"/>
</dbReference>
<organism evidence="1 2">
    <name type="scientific">Rhizobium daejeonense</name>
    <dbReference type="NCBI Taxonomy" id="240521"/>
    <lineage>
        <taxon>Bacteria</taxon>
        <taxon>Pseudomonadati</taxon>
        <taxon>Pseudomonadota</taxon>
        <taxon>Alphaproteobacteria</taxon>
        <taxon>Hyphomicrobiales</taxon>
        <taxon>Rhizobiaceae</taxon>
        <taxon>Rhizobium/Agrobacterium group</taxon>
        <taxon>Rhizobium</taxon>
    </lineage>
</organism>
<dbReference type="Proteomes" id="UP000477849">
    <property type="component" value="Unassembled WGS sequence"/>
</dbReference>
<dbReference type="Pfam" id="PF09550">
    <property type="entry name" value="Phage_TAC_6"/>
    <property type="match status" value="1"/>
</dbReference>
<sequence length="69" mass="7598">MNAAGGGAGARPFPWGAVLDTGLCRLRLDPKLFWELSLVEFTAMTGAFAPRPARFRRDGLEMLMRAFPD</sequence>
<dbReference type="AlphaFoldDB" id="A0A6M1RX48"/>
<name>A0A6M1RX48_9HYPH</name>
<dbReference type="EMBL" id="JAAKZH010000002">
    <property type="protein sequence ID" value="NGO63353.1"/>
    <property type="molecule type" value="Genomic_DNA"/>
</dbReference>
<protein>
    <submittedName>
        <fullName evidence="1">Phage tail assembly chaperone</fullName>
    </submittedName>
</protein>
<evidence type="ECO:0000313" key="1">
    <source>
        <dbReference type="EMBL" id="NGO63353.1"/>
    </source>
</evidence>
<evidence type="ECO:0000313" key="2">
    <source>
        <dbReference type="Proteomes" id="UP000477849"/>
    </source>
</evidence>
<proteinExistence type="predicted"/>
<accession>A0A6M1RX48</accession>
<dbReference type="RefSeq" id="WP_163904268.1">
    <property type="nucleotide sequence ID" value="NZ_JACLAL010000001.1"/>
</dbReference>
<reference evidence="1 2" key="1">
    <citation type="submission" date="2020-02" db="EMBL/GenBank/DDBJ databases">
        <title>Genome sequence of the type strain CCBAU10050 of Rhizobium daejeonense.</title>
        <authorList>
            <person name="Gao J."/>
            <person name="Sun J."/>
        </authorList>
    </citation>
    <scope>NUCLEOTIDE SEQUENCE [LARGE SCALE GENOMIC DNA]</scope>
    <source>
        <strain evidence="1 2">CCBAU10050</strain>
    </source>
</reference>
<comment type="caution">
    <text evidence="1">The sequence shown here is derived from an EMBL/GenBank/DDBJ whole genome shotgun (WGS) entry which is preliminary data.</text>
</comment>